<sequence>MNRSYKKDTWRSMKKNWKRFLSILIITMLGVTMLTGIYASCQDMYYSADKFFDRQNLFDIRIVSTLGLSEEDVDALEKVDGVALAEGGYSKTVNTYVEEISKSAEMTVLSENGMNTPYLLEGKLPANSGEIAVTQKYIDASGKSIGDTITIAEDSEEEDDIESSDEDSVEIAENNAASDDIEDSTGEDPISDVDFDVDEDMDMDLEEEEDTPVFAHNTYTITGIVIDPMNIQSEGFGTVYRSAMSADYTFFIIPADADIDIFTAVYLTLSETIGMDSNSDEYENAIQSVINNIEGRIKEQRELARYNSVVSEARDKIEDAEDTMNEKFAEADEKFADAWNDINDGKQELADGENTLSREEADALKKIADARAELLDGKQVLADSEAELLDGEAQLVQGEAQLNANAKQIEDGKQELADGRRQAEDKFAEADEQLSSAQNQLDESRMQLESGLEQIKAPFGDAWPENEWNALVDAAAALAAAGAQDADIAQSTAVESAALLSALQTHTDTMNAGLTAQIAQLQESINDINVYIENLNQRIADATDQGLDEQIIADLTAERETKTAEAAQLAAAIGQMQAQAEQLNALPASGVQAAIGMAKINGGQQTLDIQKASFEQSRESTRQHLDGIASQLAGAEAQIAEGRKTIEEKKAELQDGRNKIESAKTELADGEATLNAEESDAKKKIADAKEELEEGKLDLAEGETKLLEKEQEYTDKKTEAKEKITDAYAELDDIDMTQWYVQDRISLDSYSSLQNDMSSIEAVGNVFPVIFLVVAALMSLTTMTRMVEEERGLVGTYQALGFKNAAVYWKYLLFALLACLFGGILGDLAGFILFPKFLLYILKTLYNLPEYYLRFDMLYGIGGVLLFLIGIAAATVLACHSELNQTPATLMRPKAPRAGSRVFLERLPFIWNRFKFLNKVTVRNLFRFKKRLFMTVGGIMGCTALVLCGFALKDTIVNLAPEQYEEIYCYDLMAVVDSEDNDFLIQKLAGDENVTDYLNLQIDSIKLLNSEKEAEKVQLMVIPDDTSIEDYIHVQSPDSVPISIGSDGIYVTQNAAQILNLSEGDTVSLQNLQLEEKEAVIAGIAKNYLGNNIYMTQSYYETLFEKYAPNGALVHLSETCTDHEEYVQSLRSNDEILTAASTDGLKEDFGFDLINAVVLLLIVMAGGLAFVVLFTLSNTNISERVRELATIKVLGFYDNEVHQYVHKETLILTLIGILGGLPLGRFLSGLLTSVLQLPSVFFAVHVEPASYLISSAITLCFALAVNLMTNRALNQINMVEALKSVD</sequence>
<gene>
    <name evidence="10" type="ORF">V6984_22130</name>
</gene>
<feature type="transmembrane region" description="Helical" evidence="8">
    <location>
        <begin position="1153"/>
        <end position="1176"/>
    </location>
</feature>
<name>A0ABZ3EX54_9FIRM</name>
<feature type="coiled-coil region" evidence="6">
    <location>
        <begin position="518"/>
        <end position="586"/>
    </location>
</feature>
<dbReference type="InterPro" id="IPR038766">
    <property type="entry name" value="Membrane_comp_ABC_pdt"/>
</dbReference>
<feature type="coiled-coil region" evidence="6">
    <location>
        <begin position="413"/>
        <end position="454"/>
    </location>
</feature>
<feature type="transmembrane region" description="Helical" evidence="8">
    <location>
        <begin position="811"/>
        <end position="837"/>
    </location>
</feature>
<evidence type="ECO:0000256" key="4">
    <source>
        <dbReference type="ARBA" id="ARBA00022989"/>
    </source>
</evidence>
<feature type="transmembrane region" description="Helical" evidence="8">
    <location>
        <begin position="1248"/>
        <end position="1268"/>
    </location>
</feature>
<dbReference type="Pfam" id="PF02687">
    <property type="entry name" value="FtsX"/>
    <property type="match status" value="2"/>
</dbReference>
<feature type="domain" description="ABC3 transporter permease C-terminal" evidence="9">
    <location>
        <begin position="1160"/>
        <end position="1264"/>
    </location>
</feature>
<feature type="transmembrane region" description="Helical" evidence="8">
    <location>
        <begin position="20"/>
        <end position="39"/>
    </location>
</feature>
<keyword evidence="4 8" id="KW-1133">Transmembrane helix</keyword>
<feature type="transmembrane region" description="Helical" evidence="8">
    <location>
        <begin position="932"/>
        <end position="952"/>
    </location>
</feature>
<dbReference type="Proteomes" id="UP001451571">
    <property type="component" value="Chromosome"/>
</dbReference>
<keyword evidence="3 8" id="KW-0812">Transmembrane</keyword>
<keyword evidence="6" id="KW-0175">Coiled coil</keyword>
<reference evidence="10 11" key="1">
    <citation type="submission" date="2024-02" db="EMBL/GenBank/DDBJ databases">
        <title>Bacterial strain from lacustrine sediment.</title>
        <authorList>
            <person name="Petit C."/>
            <person name="Fadhlaoui K."/>
        </authorList>
    </citation>
    <scope>NUCLEOTIDE SEQUENCE [LARGE SCALE GENOMIC DNA]</scope>
    <source>
        <strain evidence="10 11">IPX-CK</strain>
    </source>
</reference>
<dbReference type="InterPro" id="IPR003838">
    <property type="entry name" value="ABC3_permease_C"/>
</dbReference>
<evidence type="ECO:0000256" key="3">
    <source>
        <dbReference type="ARBA" id="ARBA00022692"/>
    </source>
</evidence>
<comment type="subcellular location">
    <subcellularLocation>
        <location evidence="1">Cell membrane</location>
        <topology evidence="1">Multi-pass membrane protein</topology>
    </subcellularLocation>
</comment>
<organism evidence="10 11">
    <name type="scientific">Kineothrix sedimenti</name>
    <dbReference type="NCBI Taxonomy" id="3123317"/>
    <lineage>
        <taxon>Bacteria</taxon>
        <taxon>Bacillati</taxon>
        <taxon>Bacillota</taxon>
        <taxon>Clostridia</taxon>
        <taxon>Lachnospirales</taxon>
        <taxon>Lachnospiraceae</taxon>
        <taxon>Kineothrix</taxon>
    </lineage>
</organism>
<feature type="coiled-coil region" evidence="6">
    <location>
        <begin position="632"/>
        <end position="705"/>
    </location>
</feature>
<keyword evidence="5 8" id="KW-0472">Membrane</keyword>
<feature type="transmembrane region" description="Helical" evidence="8">
    <location>
        <begin position="857"/>
        <end position="879"/>
    </location>
</feature>
<evidence type="ECO:0000256" key="2">
    <source>
        <dbReference type="ARBA" id="ARBA00022475"/>
    </source>
</evidence>
<feature type="transmembrane region" description="Helical" evidence="8">
    <location>
        <begin position="762"/>
        <end position="781"/>
    </location>
</feature>
<evidence type="ECO:0000256" key="8">
    <source>
        <dbReference type="SAM" id="Phobius"/>
    </source>
</evidence>
<proteinExistence type="predicted"/>
<evidence type="ECO:0000259" key="9">
    <source>
        <dbReference type="Pfam" id="PF02687"/>
    </source>
</evidence>
<evidence type="ECO:0000256" key="7">
    <source>
        <dbReference type="SAM" id="MobiDB-lite"/>
    </source>
</evidence>
<feature type="compositionally biased region" description="Acidic residues" evidence="7">
    <location>
        <begin position="153"/>
        <end position="170"/>
    </location>
</feature>
<feature type="transmembrane region" description="Helical" evidence="8">
    <location>
        <begin position="1209"/>
        <end position="1228"/>
    </location>
</feature>
<dbReference type="PANTHER" id="PTHR30287">
    <property type="entry name" value="MEMBRANE COMPONENT OF PREDICTED ABC SUPERFAMILY METABOLITE UPTAKE TRANSPORTER"/>
    <property type="match status" value="1"/>
</dbReference>
<evidence type="ECO:0000256" key="5">
    <source>
        <dbReference type="ARBA" id="ARBA00023136"/>
    </source>
</evidence>
<evidence type="ECO:0000313" key="10">
    <source>
        <dbReference type="EMBL" id="XAH74164.1"/>
    </source>
</evidence>
<dbReference type="RefSeq" id="WP_342757758.1">
    <property type="nucleotide sequence ID" value="NZ_CP146256.1"/>
</dbReference>
<accession>A0ABZ3EX54</accession>
<protein>
    <submittedName>
        <fullName evidence="10">FtsX-like permease family protein</fullName>
    </submittedName>
</protein>
<dbReference type="EMBL" id="CP146256">
    <property type="protein sequence ID" value="XAH74164.1"/>
    <property type="molecule type" value="Genomic_DNA"/>
</dbReference>
<feature type="compositionally biased region" description="Acidic residues" evidence="7">
    <location>
        <begin position="179"/>
        <end position="195"/>
    </location>
</feature>
<keyword evidence="11" id="KW-1185">Reference proteome</keyword>
<evidence type="ECO:0000313" key="11">
    <source>
        <dbReference type="Proteomes" id="UP001451571"/>
    </source>
</evidence>
<feature type="domain" description="ABC3 transporter permease C-terminal" evidence="9">
    <location>
        <begin position="765"/>
        <end position="874"/>
    </location>
</feature>
<evidence type="ECO:0000256" key="1">
    <source>
        <dbReference type="ARBA" id="ARBA00004651"/>
    </source>
</evidence>
<dbReference type="PANTHER" id="PTHR30287:SF1">
    <property type="entry name" value="INNER MEMBRANE PROTEIN"/>
    <property type="match status" value="1"/>
</dbReference>
<evidence type="ECO:0000256" key="6">
    <source>
        <dbReference type="SAM" id="Coils"/>
    </source>
</evidence>
<feature type="coiled-coil region" evidence="6">
    <location>
        <begin position="303"/>
        <end position="330"/>
    </location>
</feature>
<feature type="region of interest" description="Disordered" evidence="7">
    <location>
        <begin position="151"/>
        <end position="195"/>
    </location>
</feature>
<keyword evidence="2" id="KW-1003">Cell membrane</keyword>